<keyword evidence="3 4" id="KW-0418">Kinase</keyword>
<dbReference type="GO" id="GO:0000828">
    <property type="term" value="F:inositol hexakisphosphate kinase activity"/>
    <property type="evidence" value="ECO:0007669"/>
    <property type="project" value="TreeGrafter"/>
</dbReference>
<sequence>MSSLVDNTKPAQWSTAVDAAATPASSPKKQLRTSTDSRGSNTRAPPPQPTDPTSAGVREAANPAAAAVCTTTMTANAMSPDNPQPRHDSSDDLDGYRSSCERSASGEGLHGSRELNSRGSSSSGGALESSDALLLSAHIWADASRAEHGVGAQAEARGFTISDSSSSVGGVGCSASATSPPHPPHYHHHHHDHAHAAPRSSAARDKERQRLIALSAVEEPTAAAAGASVTTAPNVTSNRSDGKSGRATAVITPVSLAEASAADSDSDCSSADALCHGTQPVFASTSVKTAAAMMSVLDSESRGEVEAAPGTDPVKAADDPTNGKEESNAVMGSGDTGALPRVIPHAADSKRSSPSPHTLSAAEAIKSPLQATFSRLSRSSSNDSGAVEASAEFAVPPPSTSAHRSGSISPTVLAVNEAYSHSTHHNKNYNNASNNSIGGRSQVAGHRMSLDTPVVAPLPITPEVSAMTAVMLRLPLAEAPVTAADAPAKPISTDESGSGVTAAAAAAPQLRSTSSSEMREKGESTTTATGASTATAAAMSTAEKGEVQVPEVTSLGVNTTTNTVIPPLSKSATTASSSFLTSTVDVSSSSSIGGHHLSVTEGNAFLKQSGSRREEAFYSMIRPYQETLVHEAVCQAPHTVEHWRRQNAASSHPGAHLGDDTEGNSSGGATATATATATGGGGGGETPAVIRCVHADMRRTDGPVAAPVSHRDEAVSECDARWKAYQRIEAEDLSSLDILASAPPTTEEEKQHCPILHRMRSGTGDEYVPPPPGCPAHPRSVNNDINSGNNGVVAVVAADAAPALLEPQVDENLVELAARLWWTIRFRHFYRTSSAAYEVQRQAAEAAGMSSPSSSASPVAGAGGKDGAGVSRCSTPAAQPHYPTSPTPGLHFKEEPIPSPILSLMPQSAARSQVVPLSGTATPNMVGSFAASSLEGTACAVSLTERQYNAQKHRALQLLAAFVPRYHGTCRLFLKDVLRCERRGIAAAAAAATTSAAAVAAASPSVAAVAVASATAATAAKDRQNPLAECQGDEEAAAAAPVPQIVDADDDGNEAGGSRKICRMIMLEYVCYKFARPCVMDIKMGSRQYGLHPTAEKKRSKEQKAKLSTSARYGIRLAGYRRWNTAESRYSFRSKLQCRTLTLHEVKNEISAFMLHNRELERVFQRQLQRLRVAFSQQTVFRFYTSSLLFVYDAEDPLATARVTMVDFAYTYESKELLQGGDPDADFAYDVGYLKAIDTLLSLLA</sequence>
<proteinExistence type="inferred from homology"/>
<evidence type="ECO:0000256" key="4">
    <source>
        <dbReference type="RuleBase" id="RU363090"/>
    </source>
</evidence>
<evidence type="ECO:0000256" key="3">
    <source>
        <dbReference type="ARBA" id="ARBA00022777"/>
    </source>
</evidence>
<evidence type="ECO:0000256" key="1">
    <source>
        <dbReference type="ARBA" id="ARBA00007374"/>
    </source>
</evidence>
<feature type="region of interest" description="Disordered" evidence="5">
    <location>
        <begin position="161"/>
        <end position="246"/>
    </location>
</feature>
<dbReference type="OMA" id="WTIRFRH"/>
<keyword evidence="7" id="KW-1185">Reference proteome</keyword>
<gene>
    <name evidence="6" type="ORF">ABB37_07105</name>
</gene>
<feature type="region of interest" description="Disordered" evidence="5">
    <location>
        <begin position="848"/>
        <end position="890"/>
    </location>
</feature>
<dbReference type="GO" id="GO:0032958">
    <property type="term" value="P:inositol phosphate biosynthetic process"/>
    <property type="evidence" value="ECO:0007669"/>
    <property type="project" value="InterPro"/>
</dbReference>
<dbReference type="Gene3D" id="3.30.470.160">
    <property type="entry name" value="Inositol polyphosphate kinase"/>
    <property type="match status" value="1"/>
</dbReference>
<dbReference type="GO" id="GO:0046854">
    <property type="term" value="P:phosphatidylinositol phosphate biosynthetic process"/>
    <property type="evidence" value="ECO:0007669"/>
    <property type="project" value="TreeGrafter"/>
</dbReference>
<dbReference type="AlphaFoldDB" id="A0A0N0DT98"/>
<dbReference type="Pfam" id="PF03770">
    <property type="entry name" value="IPK"/>
    <property type="match status" value="1"/>
</dbReference>
<feature type="region of interest" description="Disordered" evidence="5">
    <location>
        <begin position="644"/>
        <end position="685"/>
    </location>
</feature>
<evidence type="ECO:0000256" key="5">
    <source>
        <dbReference type="SAM" id="MobiDB-lite"/>
    </source>
</evidence>
<feature type="region of interest" description="Disordered" evidence="5">
    <location>
        <begin position="388"/>
        <end position="407"/>
    </location>
</feature>
<reference evidence="6 7" key="1">
    <citation type="submission" date="2015-07" db="EMBL/GenBank/DDBJ databases">
        <title>High-quality genome of monoxenous trypanosomatid Leptomonas pyrrhocoris.</title>
        <authorList>
            <person name="Flegontov P."/>
            <person name="Butenko A."/>
            <person name="Firsov S."/>
            <person name="Vlcek C."/>
            <person name="Logacheva M.D."/>
            <person name="Field M."/>
            <person name="Filatov D."/>
            <person name="Flegontova O."/>
            <person name="Gerasimov E."/>
            <person name="Jackson A.P."/>
            <person name="Kelly S."/>
            <person name="Opperdoes F."/>
            <person name="O'Reilly A."/>
            <person name="Votypka J."/>
            <person name="Yurchenko V."/>
            <person name="Lukes J."/>
        </authorList>
    </citation>
    <scope>NUCLEOTIDE SEQUENCE [LARGE SCALE GENOMIC DNA]</scope>
    <source>
        <strain evidence="6">H10</strain>
    </source>
</reference>
<dbReference type="InterPro" id="IPR005522">
    <property type="entry name" value="IPK"/>
</dbReference>
<dbReference type="InterPro" id="IPR038286">
    <property type="entry name" value="IPK_sf"/>
</dbReference>
<feature type="compositionally biased region" description="Low complexity" evidence="5">
    <location>
        <begin position="524"/>
        <end position="533"/>
    </location>
</feature>
<comment type="similarity">
    <text evidence="1 4">Belongs to the inositol phosphokinase (IPK) family.</text>
</comment>
<feature type="region of interest" description="Disordered" evidence="5">
    <location>
        <begin position="301"/>
        <end position="341"/>
    </location>
</feature>
<dbReference type="SMR" id="A0A0N0DT98"/>
<feature type="compositionally biased region" description="Basic and acidic residues" evidence="5">
    <location>
        <begin position="315"/>
        <end position="327"/>
    </location>
</feature>
<dbReference type="PANTHER" id="PTHR12400">
    <property type="entry name" value="INOSITOL POLYPHOSPHATE KINASE"/>
    <property type="match status" value="1"/>
</dbReference>
<feature type="region of interest" description="Disordered" evidence="5">
    <location>
        <begin position="1"/>
        <end position="127"/>
    </location>
</feature>
<feature type="compositionally biased region" description="Low complexity" evidence="5">
    <location>
        <begin position="60"/>
        <end position="77"/>
    </location>
</feature>
<feature type="compositionally biased region" description="Polar residues" evidence="5">
    <location>
        <begin position="23"/>
        <end position="43"/>
    </location>
</feature>
<feature type="compositionally biased region" description="Low complexity" evidence="5">
    <location>
        <begin position="162"/>
        <end position="179"/>
    </location>
</feature>
<keyword evidence="2 4" id="KW-0808">Transferase</keyword>
<protein>
    <recommendedName>
        <fullName evidence="4">Kinase</fullName>
        <ecNumber evidence="4">2.7.-.-</ecNumber>
    </recommendedName>
</protein>
<evidence type="ECO:0000256" key="2">
    <source>
        <dbReference type="ARBA" id="ARBA00022679"/>
    </source>
</evidence>
<dbReference type="SUPFAM" id="SSF56104">
    <property type="entry name" value="SAICAR synthase-like"/>
    <property type="match status" value="1"/>
</dbReference>
<feature type="compositionally biased region" description="Low complexity" evidence="5">
    <location>
        <begin position="848"/>
        <end position="860"/>
    </location>
</feature>
<dbReference type="EC" id="2.7.-.-" evidence="4"/>
<evidence type="ECO:0000313" key="7">
    <source>
        <dbReference type="Proteomes" id="UP000037923"/>
    </source>
</evidence>
<dbReference type="PANTHER" id="PTHR12400:SF104">
    <property type="entry name" value="KINASE"/>
    <property type="match status" value="1"/>
</dbReference>
<dbReference type="EMBL" id="LGTL01000017">
    <property type="protein sequence ID" value="KPA77188.1"/>
    <property type="molecule type" value="Genomic_DNA"/>
</dbReference>
<feature type="compositionally biased region" description="Low complexity" evidence="5">
    <location>
        <begin position="667"/>
        <end position="677"/>
    </location>
</feature>
<organism evidence="6 7">
    <name type="scientific">Leptomonas pyrrhocoris</name>
    <name type="common">Firebug parasite</name>
    <dbReference type="NCBI Taxonomy" id="157538"/>
    <lineage>
        <taxon>Eukaryota</taxon>
        <taxon>Discoba</taxon>
        <taxon>Euglenozoa</taxon>
        <taxon>Kinetoplastea</taxon>
        <taxon>Metakinetoplastina</taxon>
        <taxon>Trypanosomatida</taxon>
        <taxon>Trypanosomatidae</taxon>
        <taxon>Leishmaniinae</taxon>
        <taxon>Leptomonas</taxon>
    </lineage>
</organism>
<dbReference type="VEuPathDB" id="TriTrypDB:LpyrH10_17_0370"/>
<dbReference type="Proteomes" id="UP000037923">
    <property type="component" value="Unassembled WGS sequence"/>
</dbReference>
<dbReference type="OrthoDB" id="2573163at2759"/>
<evidence type="ECO:0000313" key="6">
    <source>
        <dbReference type="EMBL" id="KPA77188.1"/>
    </source>
</evidence>
<accession>A0A0N0DT98</accession>
<dbReference type="RefSeq" id="XP_015655627.1">
    <property type="nucleotide sequence ID" value="XM_015805621.1"/>
</dbReference>
<comment type="caution">
    <text evidence="6">The sequence shown here is derived from an EMBL/GenBank/DDBJ whole genome shotgun (WGS) entry which is preliminary data.</text>
</comment>
<dbReference type="GO" id="GO:0005737">
    <property type="term" value="C:cytoplasm"/>
    <property type="evidence" value="ECO:0007669"/>
    <property type="project" value="TreeGrafter"/>
</dbReference>
<dbReference type="GeneID" id="26907391"/>
<name>A0A0N0DT98_LEPPY</name>
<feature type="compositionally biased region" description="Polar residues" evidence="5">
    <location>
        <begin position="1"/>
        <end position="15"/>
    </location>
</feature>
<feature type="compositionally biased region" description="Low complexity" evidence="5">
    <location>
        <begin position="117"/>
        <end position="127"/>
    </location>
</feature>
<feature type="region of interest" description="Disordered" evidence="5">
    <location>
        <begin position="487"/>
        <end position="533"/>
    </location>
</feature>
<feature type="compositionally biased region" description="Basic residues" evidence="5">
    <location>
        <begin position="184"/>
        <end position="193"/>
    </location>
</feature>
<dbReference type="GO" id="GO:0005634">
    <property type="term" value="C:nucleus"/>
    <property type="evidence" value="ECO:0007669"/>
    <property type="project" value="TreeGrafter"/>
</dbReference>
<feature type="compositionally biased region" description="Low complexity" evidence="5">
    <location>
        <begin position="213"/>
        <end position="233"/>
    </location>
</feature>